<dbReference type="Proteomes" id="UP000006727">
    <property type="component" value="Chromosome 3"/>
</dbReference>
<evidence type="ECO:0000313" key="3">
    <source>
        <dbReference type="Proteomes" id="UP000006727"/>
    </source>
</evidence>
<name>A0A7I4DGP5_PHYPA</name>
<feature type="compositionally biased region" description="Basic and acidic residues" evidence="1">
    <location>
        <begin position="1"/>
        <end position="13"/>
    </location>
</feature>
<accession>A0A7I4DGP5</accession>
<dbReference type="GeneID" id="112279361"/>
<dbReference type="EnsemblPlants" id="Pp3c3_5490V3.1">
    <property type="protein sequence ID" value="Pp3c3_5490V3.1"/>
    <property type="gene ID" value="Pp3c3_5490"/>
</dbReference>
<proteinExistence type="predicted"/>
<keyword evidence="3" id="KW-1185">Reference proteome</keyword>
<dbReference type="RefSeq" id="XP_024369502.1">
    <property type="nucleotide sequence ID" value="XM_024513734.2"/>
</dbReference>
<reference evidence="2" key="3">
    <citation type="submission" date="2020-12" db="UniProtKB">
        <authorList>
            <consortium name="EnsemblPlants"/>
        </authorList>
    </citation>
    <scope>IDENTIFICATION</scope>
</reference>
<feature type="region of interest" description="Disordered" evidence="1">
    <location>
        <begin position="1"/>
        <end position="22"/>
    </location>
</feature>
<evidence type="ECO:0000313" key="2">
    <source>
        <dbReference type="EnsemblPlants" id="Pp3c3_5490V3.1"/>
    </source>
</evidence>
<protein>
    <submittedName>
        <fullName evidence="2">Uncharacterized protein</fullName>
    </submittedName>
</protein>
<dbReference type="Gramene" id="Pp3c3_5490V3.2">
    <property type="protein sequence ID" value="Pp3c3_5490V3.2"/>
    <property type="gene ID" value="Pp3c3_5490"/>
</dbReference>
<dbReference type="Gramene" id="Pp3c3_5490V3.1">
    <property type="protein sequence ID" value="Pp3c3_5490V3.1"/>
    <property type="gene ID" value="Pp3c3_5490"/>
</dbReference>
<feature type="region of interest" description="Disordered" evidence="1">
    <location>
        <begin position="41"/>
        <end position="81"/>
    </location>
</feature>
<organism evidence="2 3">
    <name type="scientific">Physcomitrium patens</name>
    <name type="common">Spreading-leaved earth moss</name>
    <name type="synonym">Physcomitrella patens</name>
    <dbReference type="NCBI Taxonomy" id="3218"/>
    <lineage>
        <taxon>Eukaryota</taxon>
        <taxon>Viridiplantae</taxon>
        <taxon>Streptophyta</taxon>
        <taxon>Embryophyta</taxon>
        <taxon>Bryophyta</taxon>
        <taxon>Bryophytina</taxon>
        <taxon>Bryopsida</taxon>
        <taxon>Funariidae</taxon>
        <taxon>Funariales</taxon>
        <taxon>Funariaceae</taxon>
        <taxon>Physcomitrium</taxon>
    </lineage>
</organism>
<dbReference type="AlphaFoldDB" id="A0A7I4DGP5"/>
<gene>
    <name evidence="2" type="primary">LOC112279361</name>
</gene>
<dbReference type="EMBL" id="ABEU02000003">
    <property type="status" value="NOT_ANNOTATED_CDS"/>
    <property type="molecule type" value="Genomic_DNA"/>
</dbReference>
<reference evidence="2 3" key="2">
    <citation type="journal article" date="2018" name="Plant J.">
        <title>The Physcomitrella patens chromosome-scale assembly reveals moss genome structure and evolution.</title>
        <authorList>
            <person name="Lang D."/>
            <person name="Ullrich K.K."/>
            <person name="Murat F."/>
            <person name="Fuchs J."/>
            <person name="Jenkins J."/>
            <person name="Haas F.B."/>
            <person name="Piednoel M."/>
            <person name="Gundlach H."/>
            <person name="Van Bel M."/>
            <person name="Meyberg R."/>
            <person name="Vives C."/>
            <person name="Morata J."/>
            <person name="Symeonidi A."/>
            <person name="Hiss M."/>
            <person name="Muchero W."/>
            <person name="Kamisugi Y."/>
            <person name="Saleh O."/>
            <person name="Blanc G."/>
            <person name="Decker E.L."/>
            <person name="van Gessel N."/>
            <person name="Grimwood J."/>
            <person name="Hayes R.D."/>
            <person name="Graham S.W."/>
            <person name="Gunter L.E."/>
            <person name="McDaniel S.F."/>
            <person name="Hoernstein S.N.W."/>
            <person name="Larsson A."/>
            <person name="Li F.W."/>
            <person name="Perroud P.F."/>
            <person name="Phillips J."/>
            <person name="Ranjan P."/>
            <person name="Rokshar D.S."/>
            <person name="Rothfels C.J."/>
            <person name="Schneider L."/>
            <person name="Shu S."/>
            <person name="Stevenson D.W."/>
            <person name="Thummler F."/>
            <person name="Tillich M."/>
            <person name="Villarreal Aguilar J.C."/>
            <person name="Widiez T."/>
            <person name="Wong G.K."/>
            <person name="Wymore A."/>
            <person name="Zhang Y."/>
            <person name="Zimmer A.D."/>
            <person name="Quatrano R.S."/>
            <person name="Mayer K.F.X."/>
            <person name="Goodstein D."/>
            <person name="Casacuberta J.M."/>
            <person name="Vandepoele K."/>
            <person name="Reski R."/>
            <person name="Cuming A.C."/>
            <person name="Tuskan G.A."/>
            <person name="Maumus F."/>
            <person name="Salse J."/>
            <person name="Schmutz J."/>
            <person name="Rensing S.A."/>
        </authorList>
    </citation>
    <scope>NUCLEOTIDE SEQUENCE [LARGE SCALE GENOMIC DNA]</scope>
    <source>
        <strain evidence="2 3">cv. Gransden 2004</strain>
    </source>
</reference>
<sequence>MEKRGDSGRRKEGSSNVQKKNQLMCYEVRPNWRQRQVQEVDMDTREGTTCDDNNDLADEGDSRSTLLEQEKDTMPPPISTHLKDLTRDTHNIMSIEGDGKTTSDHHHNSIQYTIIETMEQTQDLGHTPTDQNDYTSQCTTLGRKFEELVHHTLEKLGEYIQSKWDIAEDFLQSNPLLGLMHQYSIDKELELLVAQMKLDAEILLHAYGIDSAIVGITKTSTSLDSPLPQPRPKYTTVGASLSQSTFKQMTFEQMQAQIAHKENHTFIVYMQKHPESHFLHKWASSNLHPSYSSTTMLGGGYFEIQFTNESGKTLTLSRQYKFNNHDMFTKWCIDFNLKTTYDSNLTNLSIWVQLWGLRHIFRTSQLFIKALHKNTIGEIIVIDPFKSYCSKIVKP</sequence>
<reference evidence="2 3" key="1">
    <citation type="journal article" date="2008" name="Science">
        <title>The Physcomitrella genome reveals evolutionary insights into the conquest of land by plants.</title>
        <authorList>
            <person name="Rensing S."/>
            <person name="Lang D."/>
            <person name="Zimmer A."/>
            <person name="Terry A."/>
            <person name="Salamov A."/>
            <person name="Shapiro H."/>
            <person name="Nishiyama T."/>
            <person name="Perroud P.-F."/>
            <person name="Lindquist E."/>
            <person name="Kamisugi Y."/>
            <person name="Tanahashi T."/>
            <person name="Sakakibara K."/>
            <person name="Fujita T."/>
            <person name="Oishi K."/>
            <person name="Shin-I T."/>
            <person name="Kuroki Y."/>
            <person name="Toyoda A."/>
            <person name="Suzuki Y."/>
            <person name="Hashimoto A."/>
            <person name="Yamaguchi K."/>
            <person name="Sugano A."/>
            <person name="Kohara Y."/>
            <person name="Fujiyama A."/>
            <person name="Anterola A."/>
            <person name="Aoki S."/>
            <person name="Ashton N."/>
            <person name="Barbazuk W.B."/>
            <person name="Barker E."/>
            <person name="Bennetzen J."/>
            <person name="Bezanilla M."/>
            <person name="Blankenship R."/>
            <person name="Cho S.H."/>
            <person name="Dutcher S."/>
            <person name="Estelle M."/>
            <person name="Fawcett J.A."/>
            <person name="Gundlach H."/>
            <person name="Hanada K."/>
            <person name="Heyl A."/>
            <person name="Hicks K.A."/>
            <person name="Hugh J."/>
            <person name="Lohr M."/>
            <person name="Mayer K."/>
            <person name="Melkozernov A."/>
            <person name="Murata T."/>
            <person name="Nelson D."/>
            <person name="Pils B."/>
            <person name="Prigge M."/>
            <person name="Reiss B."/>
            <person name="Renner T."/>
            <person name="Rombauts S."/>
            <person name="Rushton P."/>
            <person name="Sanderfoot A."/>
            <person name="Schween G."/>
            <person name="Shiu S.-H."/>
            <person name="Stueber K."/>
            <person name="Theodoulou F.L."/>
            <person name="Tu H."/>
            <person name="Van de Peer Y."/>
            <person name="Verrier P.J."/>
            <person name="Waters E."/>
            <person name="Wood A."/>
            <person name="Yang L."/>
            <person name="Cove D."/>
            <person name="Cuming A."/>
            <person name="Hasebe M."/>
            <person name="Lucas S."/>
            <person name="Mishler D.B."/>
            <person name="Reski R."/>
            <person name="Grigoriev I."/>
            <person name="Quatrano R.S."/>
            <person name="Boore J.L."/>
        </authorList>
    </citation>
    <scope>NUCLEOTIDE SEQUENCE [LARGE SCALE GENOMIC DNA]</scope>
    <source>
        <strain evidence="2 3">cv. Gransden 2004</strain>
    </source>
</reference>
<dbReference type="KEGG" id="ppp:112279361"/>
<dbReference type="EnsemblPlants" id="Pp3c3_5490V3.2">
    <property type="protein sequence ID" value="Pp3c3_5490V3.2"/>
    <property type="gene ID" value="Pp3c3_5490"/>
</dbReference>
<evidence type="ECO:0000256" key="1">
    <source>
        <dbReference type="SAM" id="MobiDB-lite"/>
    </source>
</evidence>